<protein>
    <submittedName>
        <fullName evidence="1">NADH-quinone oxidoreductase subunit B</fullName>
    </submittedName>
</protein>
<dbReference type="Gene3D" id="3.40.50.12280">
    <property type="match status" value="1"/>
</dbReference>
<sequence length="82" mass="9583">MDYTLTRIDPNGENDRYPLQKQEIVTDPLEQEVNKSVYMGKLEHALHDMVNWGRKNSIWPYNFGLSCCYVEMVTSFTAVHDV</sequence>
<accession>A0ABD5DVK0</accession>
<evidence type="ECO:0000313" key="1">
    <source>
        <dbReference type="EMBL" id="MDR8433571.1"/>
    </source>
</evidence>
<reference evidence="1" key="1">
    <citation type="submission" date="2019-07" db="EMBL/GenBank/DDBJ databases">
        <title>Biological characteristics of mucoid Acinetobacter baumannii from a general hospital in China.</title>
        <authorList>
            <person name="Hua X."/>
            <person name="Yu Y."/>
        </authorList>
    </citation>
    <scope>NUCLEOTIDE SEQUENCE</scope>
    <source>
        <strain evidence="1">N8</strain>
    </source>
</reference>
<name>A0ABD5DVK0_ACIBA</name>
<dbReference type="AlphaFoldDB" id="A0ABD5DVK0"/>
<dbReference type="SUPFAM" id="SSF56770">
    <property type="entry name" value="HydA/Nqo6-like"/>
    <property type="match status" value="1"/>
</dbReference>
<gene>
    <name evidence="1" type="ORF">FPK63_21275</name>
</gene>
<dbReference type="EMBL" id="VMAF01000479">
    <property type="protein sequence ID" value="MDR8433571.1"/>
    <property type="molecule type" value="Genomic_DNA"/>
</dbReference>
<proteinExistence type="predicted"/>
<comment type="caution">
    <text evidence="1">The sequence shown here is derived from an EMBL/GenBank/DDBJ whole genome shotgun (WGS) entry which is preliminary data.</text>
</comment>
<feature type="non-terminal residue" evidence="1">
    <location>
        <position position="82"/>
    </location>
</feature>
<organism evidence="1">
    <name type="scientific">Acinetobacter baumannii</name>
    <dbReference type="NCBI Taxonomy" id="470"/>
    <lineage>
        <taxon>Bacteria</taxon>
        <taxon>Pseudomonadati</taxon>
        <taxon>Pseudomonadota</taxon>
        <taxon>Gammaproteobacteria</taxon>
        <taxon>Moraxellales</taxon>
        <taxon>Moraxellaceae</taxon>
        <taxon>Acinetobacter</taxon>
        <taxon>Acinetobacter calcoaceticus/baumannii complex</taxon>
    </lineage>
</organism>